<dbReference type="InterPro" id="IPR011128">
    <property type="entry name" value="G3P_DH_NAD-dep_N"/>
</dbReference>
<feature type="binding site" evidence="13">
    <location>
        <position position="248"/>
    </location>
    <ligand>
        <name>sn-glycerol 3-phosphate</name>
        <dbReference type="ChEBI" id="CHEBI:57597"/>
    </ligand>
</feature>
<keyword evidence="7 13" id="KW-0594">Phospholipid biosynthesis</keyword>
<dbReference type="GO" id="GO:0051287">
    <property type="term" value="F:NAD binding"/>
    <property type="evidence" value="ECO:0007669"/>
    <property type="project" value="InterPro"/>
</dbReference>
<sequence>MSKTKHIGVIGSGSFGTALSHVLAQNGHEIHLFTRDEQVKVDINTNHRNTLFLENYEIDSKVTATTCLETACASPIILLAVPSHAMRAVTEEVVPYINDDTTLIHVTKGLEQRTNLRMSEVIKDVCRKHEVSPAIAVLSGPSHAEEVIQHIPTVVAVGSESPETRKKVQRLFMNKWFRVYENKDMIGMELGGTLKNIIALAAGIMDGLAYGDNTKAALVTRGLAEITRLGVALGAHKETFMGLTGIGDLMVTANSRHSRNWRTGYRIGKGEKLSSITGDSHMVAEGVKATQVAFQYAKQHQLAMPITEQVYLVLFEEKNPQLAVQELMTRKEKEEWSVTL</sequence>
<dbReference type="PRINTS" id="PR00077">
    <property type="entry name" value="GPDHDRGNASE"/>
</dbReference>
<keyword evidence="3 13" id="KW-0521">NADP</keyword>
<feature type="binding site" evidence="15">
    <location>
        <position position="108"/>
    </location>
    <ligand>
        <name>substrate</name>
    </ligand>
</feature>
<evidence type="ECO:0000313" key="21">
    <source>
        <dbReference type="Proteomes" id="UP000076482"/>
    </source>
</evidence>
<dbReference type="GO" id="GO:0141153">
    <property type="term" value="F:glycerol-3-phosphate dehydrogenase (NADP+) activity"/>
    <property type="evidence" value="ECO:0007669"/>
    <property type="project" value="RHEA"/>
</dbReference>
<keyword evidence="5 13" id="KW-0520">NAD</keyword>
<evidence type="ECO:0000259" key="19">
    <source>
        <dbReference type="Pfam" id="PF07479"/>
    </source>
</evidence>
<comment type="similarity">
    <text evidence="1 13 17">Belongs to the NAD-dependent glycerol-3-phosphate dehydrogenase family.</text>
</comment>
<feature type="binding site" evidence="13">
    <location>
        <position position="15"/>
    </location>
    <ligand>
        <name>NADPH</name>
        <dbReference type="ChEBI" id="CHEBI:57783"/>
    </ligand>
</feature>
<dbReference type="InterPro" id="IPR006109">
    <property type="entry name" value="G3P_DH_NAD-dep_C"/>
</dbReference>
<keyword evidence="13" id="KW-0963">Cytoplasm</keyword>
<keyword evidence="2 13" id="KW-0444">Lipid biosynthesis</keyword>
<reference evidence="20 21" key="1">
    <citation type="submission" date="2015-09" db="EMBL/GenBank/DDBJ databases">
        <title>Bacillus cereus food isolates.</title>
        <authorList>
            <person name="Boekhorst J."/>
        </authorList>
    </citation>
    <scope>NUCLEOTIDE SEQUENCE [LARGE SCALE GENOMIC DNA]</scope>
    <source>
        <strain evidence="20 21">B4088</strain>
    </source>
</reference>
<feature type="binding site" evidence="13">
    <location>
        <position position="108"/>
    </location>
    <ligand>
        <name>NADPH</name>
        <dbReference type="ChEBI" id="CHEBI:57783"/>
    </ligand>
</feature>
<evidence type="ECO:0000256" key="12">
    <source>
        <dbReference type="ARBA" id="ARBA00080511"/>
    </source>
</evidence>
<evidence type="ECO:0000256" key="2">
    <source>
        <dbReference type="ARBA" id="ARBA00022516"/>
    </source>
</evidence>
<dbReference type="PIRSF" id="PIRSF000114">
    <property type="entry name" value="Glycerol-3-P_dh"/>
    <property type="match status" value="1"/>
</dbReference>
<evidence type="ECO:0000256" key="3">
    <source>
        <dbReference type="ARBA" id="ARBA00022857"/>
    </source>
</evidence>
<feature type="domain" description="Glycerol-3-phosphate dehydrogenase NAD-dependent N-terminal" evidence="18">
    <location>
        <begin position="7"/>
        <end position="163"/>
    </location>
</feature>
<feature type="binding site" evidence="13">
    <location>
        <position position="259"/>
    </location>
    <ligand>
        <name>NADPH</name>
        <dbReference type="ChEBI" id="CHEBI:57783"/>
    </ligand>
</feature>
<dbReference type="SUPFAM" id="SSF48179">
    <property type="entry name" value="6-phosphogluconate dehydrogenase C-terminal domain-like"/>
    <property type="match status" value="1"/>
</dbReference>
<feature type="binding site" evidence="13">
    <location>
        <position position="259"/>
    </location>
    <ligand>
        <name>sn-glycerol 3-phosphate</name>
        <dbReference type="ChEBI" id="CHEBI:57597"/>
    </ligand>
</feature>
<comment type="subcellular location">
    <subcellularLocation>
        <location evidence="13">Cytoplasm</location>
    </subcellularLocation>
</comment>
<dbReference type="Proteomes" id="UP000076482">
    <property type="component" value="Unassembled WGS sequence"/>
</dbReference>
<dbReference type="GO" id="GO:0005829">
    <property type="term" value="C:cytosol"/>
    <property type="evidence" value="ECO:0007669"/>
    <property type="project" value="TreeGrafter"/>
</dbReference>
<evidence type="ECO:0000313" key="20">
    <source>
        <dbReference type="EMBL" id="KZD66386.1"/>
    </source>
</evidence>
<dbReference type="Pfam" id="PF01210">
    <property type="entry name" value="NAD_Gly3P_dh_N"/>
    <property type="match status" value="1"/>
</dbReference>
<comment type="catalytic activity">
    <reaction evidence="9">
        <text>sn-glycerol 3-phosphate + NADP(+) = dihydroxyacetone phosphate + NADPH + H(+)</text>
        <dbReference type="Rhea" id="RHEA:11096"/>
        <dbReference type="ChEBI" id="CHEBI:15378"/>
        <dbReference type="ChEBI" id="CHEBI:57597"/>
        <dbReference type="ChEBI" id="CHEBI:57642"/>
        <dbReference type="ChEBI" id="CHEBI:57783"/>
        <dbReference type="ChEBI" id="CHEBI:58349"/>
        <dbReference type="EC" id="1.1.1.94"/>
    </reaction>
    <physiologicalReaction direction="right-to-left" evidence="9">
        <dbReference type="Rhea" id="RHEA:11098"/>
    </physiologicalReaction>
</comment>
<dbReference type="HAMAP" id="MF_00394">
    <property type="entry name" value="NAD_Glyc3P_dehydrog"/>
    <property type="match status" value="1"/>
</dbReference>
<feature type="binding site" evidence="15">
    <location>
        <begin position="259"/>
        <end position="260"/>
    </location>
    <ligand>
        <name>substrate</name>
    </ligand>
</feature>
<dbReference type="GO" id="GO:0008654">
    <property type="term" value="P:phospholipid biosynthetic process"/>
    <property type="evidence" value="ECO:0007669"/>
    <property type="project" value="UniProtKB-KW"/>
</dbReference>
<comment type="caution">
    <text evidence="13">Lacks conserved residue(s) required for the propagation of feature annotation.</text>
</comment>
<feature type="binding site" evidence="13">
    <location>
        <position position="144"/>
    </location>
    <ligand>
        <name>NADPH</name>
        <dbReference type="ChEBI" id="CHEBI:57783"/>
    </ligand>
</feature>
<feature type="domain" description="Glycerol-3-phosphate dehydrogenase NAD-dependent C-terminal" evidence="19">
    <location>
        <begin position="184"/>
        <end position="324"/>
    </location>
</feature>
<comment type="caution">
    <text evidence="20">The sequence shown here is derived from an EMBL/GenBank/DDBJ whole genome shotgun (WGS) entry which is preliminary data.</text>
</comment>
<evidence type="ECO:0000256" key="5">
    <source>
        <dbReference type="ARBA" id="ARBA00023027"/>
    </source>
</evidence>
<feature type="binding site" evidence="16">
    <location>
        <position position="144"/>
    </location>
    <ligand>
        <name>NAD(+)</name>
        <dbReference type="ChEBI" id="CHEBI:57540"/>
    </ligand>
</feature>
<evidence type="ECO:0000259" key="18">
    <source>
        <dbReference type="Pfam" id="PF01210"/>
    </source>
</evidence>
<evidence type="ECO:0000256" key="17">
    <source>
        <dbReference type="RuleBase" id="RU000437"/>
    </source>
</evidence>
<dbReference type="GO" id="GO:0046167">
    <property type="term" value="P:glycerol-3-phosphate biosynthetic process"/>
    <property type="evidence" value="ECO:0007669"/>
    <property type="project" value="UniProtKB-UniRule"/>
</dbReference>
<evidence type="ECO:0000256" key="8">
    <source>
        <dbReference type="ARBA" id="ARBA00023264"/>
    </source>
</evidence>
<dbReference type="FunFam" id="1.10.1040.10:FF:000001">
    <property type="entry name" value="Glycerol-3-phosphate dehydrogenase [NAD(P)+]"/>
    <property type="match status" value="1"/>
</dbReference>
<comment type="pathway">
    <text evidence="13">Membrane lipid metabolism; glycerophospholipid metabolism.</text>
</comment>
<feature type="binding site" evidence="13">
    <location>
        <position position="258"/>
    </location>
    <ligand>
        <name>sn-glycerol 3-phosphate</name>
        <dbReference type="ChEBI" id="CHEBI:57597"/>
    </ligand>
</feature>
<dbReference type="Gene3D" id="3.40.50.720">
    <property type="entry name" value="NAD(P)-binding Rossmann-like Domain"/>
    <property type="match status" value="1"/>
</dbReference>
<keyword evidence="6 13" id="KW-0443">Lipid metabolism</keyword>
<keyword evidence="4 13" id="KW-0560">Oxidoreductase</keyword>
<dbReference type="NCBIfam" id="NF000940">
    <property type="entry name" value="PRK00094.1-2"/>
    <property type="match status" value="1"/>
</dbReference>
<evidence type="ECO:0000256" key="11">
    <source>
        <dbReference type="ARBA" id="ARBA00069372"/>
    </source>
</evidence>
<feature type="binding site" evidence="13">
    <location>
        <position position="285"/>
    </location>
    <ligand>
        <name>NADPH</name>
        <dbReference type="ChEBI" id="CHEBI:57783"/>
    </ligand>
</feature>
<feature type="binding site" evidence="16">
    <location>
        <begin position="11"/>
        <end position="16"/>
    </location>
    <ligand>
        <name>NAD(+)</name>
        <dbReference type="ChEBI" id="CHEBI:57540"/>
    </ligand>
</feature>
<dbReference type="GO" id="GO:0005975">
    <property type="term" value="P:carbohydrate metabolic process"/>
    <property type="evidence" value="ECO:0007669"/>
    <property type="project" value="InterPro"/>
</dbReference>
<dbReference type="PANTHER" id="PTHR11728">
    <property type="entry name" value="GLYCEROL-3-PHOSPHATE DEHYDROGENASE"/>
    <property type="match status" value="1"/>
</dbReference>
<dbReference type="InterPro" id="IPR008927">
    <property type="entry name" value="6-PGluconate_DH-like_C_sf"/>
</dbReference>
<feature type="binding site" evidence="16">
    <location>
        <position position="259"/>
    </location>
    <ligand>
        <name>NAD(+)</name>
        <dbReference type="ChEBI" id="CHEBI:57540"/>
    </ligand>
</feature>
<feature type="binding site" evidence="13">
    <location>
        <position position="140"/>
    </location>
    <ligand>
        <name>sn-glycerol 3-phosphate</name>
        <dbReference type="ChEBI" id="CHEBI:57597"/>
    </ligand>
</feature>
<evidence type="ECO:0000256" key="16">
    <source>
        <dbReference type="PIRSR" id="PIRSR000114-3"/>
    </source>
</evidence>
<gene>
    <name evidence="13" type="primary">gpsA</name>
    <name evidence="20" type="ORF">B4088_2502</name>
</gene>
<comment type="catalytic activity">
    <reaction evidence="13">
        <text>sn-glycerol 3-phosphate + NAD(+) = dihydroxyacetone phosphate + NADH + H(+)</text>
        <dbReference type="Rhea" id="RHEA:11092"/>
        <dbReference type="ChEBI" id="CHEBI:15378"/>
        <dbReference type="ChEBI" id="CHEBI:57540"/>
        <dbReference type="ChEBI" id="CHEBI:57597"/>
        <dbReference type="ChEBI" id="CHEBI:57642"/>
        <dbReference type="ChEBI" id="CHEBI:57945"/>
        <dbReference type="EC" id="1.1.1.94"/>
    </reaction>
</comment>
<organism evidence="20 21">
    <name type="scientific">Bacillus cereus</name>
    <dbReference type="NCBI Taxonomy" id="1396"/>
    <lineage>
        <taxon>Bacteria</taxon>
        <taxon>Bacillati</taxon>
        <taxon>Bacillota</taxon>
        <taxon>Bacilli</taxon>
        <taxon>Bacillales</taxon>
        <taxon>Bacillaceae</taxon>
        <taxon>Bacillus</taxon>
        <taxon>Bacillus cereus group</taxon>
    </lineage>
</organism>
<protein>
    <recommendedName>
        <fullName evidence="11 13">Glycerol-3-phosphate dehydrogenase [NAD(P)+]</fullName>
        <ecNumber evidence="10 13">1.1.1.94</ecNumber>
    </recommendedName>
    <alternativeName>
        <fullName evidence="13">NAD(P)(+)-dependent glycerol-3-phosphate dehydrogenase</fullName>
    </alternativeName>
    <alternativeName>
        <fullName evidence="12 13">NAD(P)H-dependent dihydroxyacetone-phosphate reductase</fullName>
    </alternativeName>
</protein>
<evidence type="ECO:0000256" key="14">
    <source>
        <dbReference type="PIRSR" id="PIRSR000114-1"/>
    </source>
</evidence>
<dbReference type="AlphaFoldDB" id="A0A164P8C0"/>
<dbReference type="RefSeq" id="WP_063260996.1">
    <property type="nucleotide sequence ID" value="NZ_LJKE01000043.1"/>
</dbReference>
<feature type="binding site" evidence="13">
    <location>
        <position position="14"/>
    </location>
    <ligand>
        <name>NADPH</name>
        <dbReference type="ChEBI" id="CHEBI:57783"/>
    </ligand>
</feature>
<feature type="binding site" evidence="13">
    <location>
        <position position="195"/>
    </location>
    <ligand>
        <name>sn-glycerol 3-phosphate</name>
        <dbReference type="ChEBI" id="CHEBI:57597"/>
    </ligand>
</feature>
<dbReference type="InterPro" id="IPR006168">
    <property type="entry name" value="G3P_DH_NAD-dep"/>
</dbReference>
<dbReference type="GO" id="GO:0141152">
    <property type="term" value="F:glycerol-3-phosphate dehydrogenase (NAD+) activity"/>
    <property type="evidence" value="ECO:0007669"/>
    <property type="project" value="RHEA"/>
</dbReference>
<dbReference type="PATRIC" id="fig|1396.535.peg.4463"/>
<dbReference type="UniPathway" id="UPA00940"/>
<dbReference type="SUPFAM" id="SSF51735">
    <property type="entry name" value="NAD(P)-binding Rossmann-fold domains"/>
    <property type="match status" value="1"/>
</dbReference>
<feature type="binding site" evidence="13">
    <location>
        <position position="108"/>
    </location>
    <ligand>
        <name>sn-glycerol 3-phosphate</name>
        <dbReference type="ChEBI" id="CHEBI:57597"/>
    </ligand>
</feature>
<dbReference type="GO" id="GO:0006650">
    <property type="term" value="P:glycerophospholipid metabolic process"/>
    <property type="evidence" value="ECO:0007669"/>
    <property type="project" value="UniProtKB-UniRule"/>
</dbReference>
<dbReference type="NCBIfam" id="NF000941">
    <property type="entry name" value="PRK00094.1-3"/>
    <property type="match status" value="1"/>
</dbReference>
<evidence type="ECO:0000256" key="4">
    <source>
        <dbReference type="ARBA" id="ARBA00023002"/>
    </source>
</evidence>
<dbReference type="FunFam" id="3.40.50.720:FF:000019">
    <property type="entry name" value="Glycerol-3-phosphate dehydrogenase [NAD(P)+]"/>
    <property type="match status" value="1"/>
</dbReference>
<dbReference type="Pfam" id="PF07479">
    <property type="entry name" value="NAD_Gly3P_dh_C"/>
    <property type="match status" value="1"/>
</dbReference>
<dbReference type="EMBL" id="LJKE01000043">
    <property type="protein sequence ID" value="KZD66386.1"/>
    <property type="molecule type" value="Genomic_DNA"/>
</dbReference>
<dbReference type="PANTHER" id="PTHR11728:SF1">
    <property type="entry name" value="GLYCEROL-3-PHOSPHATE DEHYDROGENASE [NAD(+)] 2, CHLOROPLASTIC"/>
    <property type="match status" value="1"/>
</dbReference>
<keyword evidence="13" id="KW-0547">Nucleotide-binding</keyword>
<dbReference type="Gene3D" id="1.10.1040.10">
    <property type="entry name" value="N-(1-d-carboxylethyl)-l-norvaline Dehydrogenase, domain 2"/>
    <property type="match status" value="1"/>
</dbReference>
<evidence type="ECO:0000256" key="10">
    <source>
        <dbReference type="ARBA" id="ARBA00066687"/>
    </source>
</evidence>
<dbReference type="InterPro" id="IPR013328">
    <property type="entry name" value="6PGD_dom2"/>
</dbReference>
<dbReference type="NCBIfam" id="NF000942">
    <property type="entry name" value="PRK00094.1-4"/>
    <property type="match status" value="1"/>
</dbReference>
<feature type="binding site" evidence="13">
    <location>
        <position position="35"/>
    </location>
    <ligand>
        <name>NADPH</name>
        <dbReference type="ChEBI" id="CHEBI:57783"/>
    </ligand>
</feature>
<feature type="binding site" evidence="13">
    <location>
        <position position="260"/>
    </location>
    <ligand>
        <name>sn-glycerol 3-phosphate</name>
        <dbReference type="ChEBI" id="CHEBI:57597"/>
    </ligand>
</feature>
<name>A0A164P8C0_BACCE</name>
<evidence type="ECO:0000256" key="13">
    <source>
        <dbReference type="HAMAP-Rule" id="MF_00394"/>
    </source>
</evidence>
<feature type="binding site" evidence="13">
    <location>
        <position position="283"/>
    </location>
    <ligand>
        <name>NADPH</name>
        <dbReference type="ChEBI" id="CHEBI:57783"/>
    </ligand>
</feature>
<evidence type="ECO:0000256" key="7">
    <source>
        <dbReference type="ARBA" id="ARBA00023209"/>
    </source>
</evidence>
<evidence type="ECO:0000256" key="15">
    <source>
        <dbReference type="PIRSR" id="PIRSR000114-2"/>
    </source>
</evidence>
<dbReference type="EC" id="1.1.1.94" evidence="10 13"/>
<dbReference type="GO" id="GO:0046168">
    <property type="term" value="P:glycerol-3-phosphate catabolic process"/>
    <property type="evidence" value="ECO:0007669"/>
    <property type="project" value="InterPro"/>
</dbReference>
<dbReference type="InterPro" id="IPR036291">
    <property type="entry name" value="NAD(P)-bd_dom_sf"/>
</dbReference>
<keyword evidence="8 13" id="KW-1208">Phospholipid metabolism</keyword>
<dbReference type="PROSITE" id="PS00957">
    <property type="entry name" value="NAD_G3PDH"/>
    <property type="match status" value="1"/>
</dbReference>
<feature type="active site" description="Proton acceptor" evidence="13 14">
    <location>
        <position position="195"/>
    </location>
</feature>
<evidence type="ECO:0000256" key="6">
    <source>
        <dbReference type="ARBA" id="ARBA00023098"/>
    </source>
</evidence>
<evidence type="ECO:0000256" key="1">
    <source>
        <dbReference type="ARBA" id="ARBA00011009"/>
    </source>
</evidence>
<accession>A0A164P8C0</accession>
<proteinExistence type="inferred from homology"/>
<evidence type="ECO:0000256" key="9">
    <source>
        <dbReference type="ARBA" id="ARBA00052716"/>
    </source>
</evidence>
<feature type="binding site" evidence="13">
    <location>
        <position position="142"/>
    </location>
    <ligand>
        <name>sn-glycerol 3-phosphate</name>
        <dbReference type="ChEBI" id="CHEBI:57597"/>
    </ligand>
</feature>
<comment type="function">
    <text evidence="13">Catalyzes the reduction of the glycolytic intermediate dihydroxyacetone phosphate (DHAP) to sn-glycerol 3-phosphate (G3P), the key precursor for phospholipid synthesis.</text>
</comment>